<dbReference type="AlphaFoldDB" id="A0A2A2JXK0"/>
<feature type="compositionally biased region" description="Acidic residues" evidence="1">
    <location>
        <begin position="187"/>
        <end position="197"/>
    </location>
</feature>
<sequence>MPSKTMNGAHTASIAVPRTWTGAVAGNSATIPGAVARKISISRPSAPIASPTAISVRGMAAAGCPSPTALPARTPAADPSPIAMAKPRGDRRDEAEGGERHDAARHAGPGGTVCAPHLTLLGARQGERARHHAGGTQQRGDAGRERRPHRPQCRQAEMPRGQRPGEHRVDRQHRQIDRGDAPGAADAFEEEGGGDVH</sequence>
<dbReference type="Proteomes" id="UP000218231">
    <property type="component" value="Unassembled WGS sequence"/>
</dbReference>
<keyword evidence="3" id="KW-1185">Reference proteome</keyword>
<protein>
    <submittedName>
        <fullName evidence="2">Uncharacterized protein</fullName>
    </submittedName>
</protein>
<feature type="compositionally biased region" description="Basic and acidic residues" evidence="1">
    <location>
        <begin position="87"/>
        <end position="105"/>
    </location>
</feature>
<feature type="region of interest" description="Disordered" evidence="1">
    <location>
        <begin position="65"/>
        <end position="197"/>
    </location>
</feature>
<proteinExistence type="predicted"/>
<evidence type="ECO:0000256" key="1">
    <source>
        <dbReference type="SAM" id="MobiDB-lite"/>
    </source>
</evidence>
<evidence type="ECO:0000313" key="3">
    <source>
        <dbReference type="Proteomes" id="UP000218231"/>
    </source>
</evidence>
<dbReference type="EMBL" id="LIAE01010106">
    <property type="protein sequence ID" value="PAV66384.1"/>
    <property type="molecule type" value="Genomic_DNA"/>
</dbReference>
<evidence type="ECO:0000313" key="2">
    <source>
        <dbReference type="EMBL" id="PAV66384.1"/>
    </source>
</evidence>
<reference evidence="2 3" key="1">
    <citation type="journal article" date="2017" name="Curr. Biol.">
        <title>Genome architecture and evolution of a unichromosomal asexual nematode.</title>
        <authorList>
            <person name="Fradin H."/>
            <person name="Zegar C."/>
            <person name="Gutwein M."/>
            <person name="Lucas J."/>
            <person name="Kovtun M."/>
            <person name="Corcoran D."/>
            <person name="Baugh L.R."/>
            <person name="Kiontke K."/>
            <person name="Gunsalus K."/>
            <person name="Fitch D.H."/>
            <person name="Piano F."/>
        </authorList>
    </citation>
    <scope>NUCLEOTIDE SEQUENCE [LARGE SCALE GENOMIC DNA]</scope>
    <source>
        <strain evidence="2">PF1309</strain>
    </source>
</reference>
<feature type="compositionally biased region" description="Basic and acidic residues" evidence="1">
    <location>
        <begin position="163"/>
        <end position="180"/>
    </location>
</feature>
<accession>A0A2A2JXK0</accession>
<name>A0A2A2JXK0_9BILA</name>
<organism evidence="2 3">
    <name type="scientific">Diploscapter pachys</name>
    <dbReference type="NCBI Taxonomy" id="2018661"/>
    <lineage>
        <taxon>Eukaryota</taxon>
        <taxon>Metazoa</taxon>
        <taxon>Ecdysozoa</taxon>
        <taxon>Nematoda</taxon>
        <taxon>Chromadorea</taxon>
        <taxon>Rhabditida</taxon>
        <taxon>Rhabditina</taxon>
        <taxon>Rhabditomorpha</taxon>
        <taxon>Rhabditoidea</taxon>
        <taxon>Rhabditidae</taxon>
        <taxon>Diploscapter</taxon>
    </lineage>
</organism>
<comment type="caution">
    <text evidence="2">The sequence shown here is derived from an EMBL/GenBank/DDBJ whole genome shotgun (WGS) entry which is preliminary data.</text>
</comment>
<gene>
    <name evidence="2" type="ORF">WR25_19352</name>
</gene>